<name>A0A4U5U5N2_COLLU</name>
<keyword evidence="2" id="KW-0812">Transmembrane</keyword>
<accession>A0A4U5U5N2</accession>
<dbReference type="AlphaFoldDB" id="A0A4U5U5N2"/>
<keyword evidence="2" id="KW-0472">Membrane</keyword>
<evidence type="ECO:0000256" key="1">
    <source>
        <dbReference type="SAM" id="MobiDB-lite"/>
    </source>
</evidence>
<dbReference type="EMBL" id="CM014081">
    <property type="protein sequence ID" value="TKS69554.1"/>
    <property type="molecule type" value="Genomic_DNA"/>
</dbReference>
<keyword evidence="4" id="KW-1185">Reference proteome</keyword>
<protein>
    <submittedName>
        <fullName evidence="3">Uncharacterized protein</fullName>
    </submittedName>
</protein>
<sequence length="68" mass="7403">MIGGVPVGSVPSLESDGTERRCAREMTPLLPRSFTSLLPIIYTLIIISVIIIWLPRLTPHLLHPGGSL</sequence>
<proteinExistence type="predicted"/>
<feature type="region of interest" description="Disordered" evidence="1">
    <location>
        <begin position="1"/>
        <end position="21"/>
    </location>
</feature>
<evidence type="ECO:0000313" key="3">
    <source>
        <dbReference type="EMBL" id="TKS69554.1"/>
    </source>
</evidence>
<evidence type="ECO:0000256" key="2">
    <source>
        <dbReference type="SAM" id="Phobius"/>
    </source>
</evidence>
<feature type="transmembrane region" description="Helical" evidence="2">
    <location>
        <begin position="34"/>
        <end position="54"/>
    </location>
</feature>
<gene>
    <name evidence="3" type="ORF">D9C73_003619</name>
</gene>
<evidence type="ECO:0000313" key="4">
    <source>
        <dbReference type="Proteomes" id="UP000298787"/>
    </source>
</evidence>
<dbReference type="Proteomes" id="UP000298787">
    <property type="component" value="Chromosome 4"/>
</dbReference>
<reference evidence="3 4" key="1">
    <citation type="submission" date="2019-01" db="EMBL/GenBank/DDBJ databases">
        <title>Genome Assembly of Collichthys lucidus.</title>
        <authorList>
            <person name="Cai M."/>
            <person name="Xiao S."/>
        </authorList>
    </citation>
    <scope>NUCLEOTIDE SEQUENCE [LARGE SCALE GENOMIC DNA]</scope>
    <source>
        <strain evidence="3">JT15FE1705JMU</strain>
        <tissue evidence="3">Muscle</tissue>
    </source>
</reference>
<keyword evidence="2" id="KW-1133">Transmembrane helix</keyword>
<organism evidence="3 4">
    <name type="scientific">Collichthys lucidus</name>
    <name type="common">Big head croaker</name>
    <name type="synonym">Sciaena lucida</name>
    <dbReference type="NCBI Taxonomy" id="240159"/>
    <lineage>
        <taxon>Eukaryota</taxon>
        <taxon>Metazoa</taxon>
        <taxon>Chordata</taxon>
        <taxon>Craniata</taxon>
        <taxon>Vertebrata</taxon>
        <taxon>Euteleostomi</taxon>
        <taxon>Actinopterygii</taxon>
        <taxon>Neopterygii</taxon>
        <taxon>Teleostei</taxon>
        <taxon>Neoteleostei</taxon>
        <taxon>Acanthomorphata</taxon>
        <taxon>Eupercaria</taxon>
        <taxon>Sciaenidae</taxon>
        <taxon>Collichthys</taxon>
    </lineage>
</organism>